<sequence>ILGRRRDADSGYQTAQSGAAAMATRQAAYHLEESGRRVHRDPAAGDSSPPVLLLSHFCPSPFLCFGDVRVGATRTRSLILQNPHEEPLQVELSLQRAADQGFSVVPSRCELKPKEKITVSVIWTPVKEGRVREIVTFLVNDFLKHQAILLGNAEEHRKKKRSLWNTNKKIPAYSKLNRGTSKSQQFNEGFNISQKDDRIRNPLQACENLAMSECCSPTENNSLSLEENKIPDSSTSPVKESQKETCLPVFPRRSTAYSSLHGSKNAHLKVEDIKSSNTFNFNEEVTNDTLLNPTSISDQSEGNSKLPPAPSCSSPLNNTQSQIHFLSPDSFVNNSYECNHGLGSMRNVLSETFRKESSESLCLESQAVREVYHTILSPESFLNDNYGLPKALKSDSVNPILSPTQFVKDNMVHTGQQTCKLSALSNKTSQDRRTNEGLAYSLECLHSETPKVSFQKQNLVEVKSHNHNFTKHPNVSEFRDVSLKNQDKRPKRRPILSATVTKRKPTNAREKLPEIDKPNAKRCLTGMVGECGDEMVNLREKACHSYCPVVKPVISEPQRFTNETTPSSTVLVSRKRKSSGNVEDTNGKPAITEHAGLCEIKRIHFSPPESVQSTIARTKKKETLTSIHFSNWEKSSLKKKTDSSALKTPLSKTKKRARPIVAVAQSHLTFIKPLKAGKHPMPFAAKNMFYDERWKEKQEQGFTWWLNYILTPDDFTVKTHVSEVNAATLVLGVENQHKASVPKAPTKDEASLRAYTASCRMNRLRRTACSLFTSENMVKAIKKLEIEIEVGRLLVRKDRHLWKDIGQRQKVLNWLLSYNPLWLRIGLETVYGELIPLADSSDVTGLAVFILNRLLWNPDIAAEYRHPSVPLLFRDGHEAALSKFTLKKLLLLICFLDYAKISRLIDHDPCLFCKDAEFKASKDLLLAFSRDFLSGEGDLSRHLNLLGLPVSHVQTALDEFDFAVTNLAVDLQCGVRLVRTMELLTQNWNLSKRLRIPAISRTQKMHNVDIVLQVLQSRGVQLTDEHGNTILSKDIVDRHREKTLGLLWKIAFAFQVDISLNLGQLREEIDFLRHTYNIKRAMSALPCRSKAVTNKQKDRRSSGSAEHCGDSVRLLLDWVNAVCAFYSKQVENFTVSFSDGRVLCYLIHHYHPCYVPFDAICQRTTQSVACTQTGSVVLNSSSESDGGCLDLSLEALDHENTPELYKELLENEKKNFHLVVITYLSFLCARLLDLRKEIRAARLIQTTWRKYKLRRDLKHHQERDKAARIIQSVVLNFLTRRRLQKKASAALVIQKCWRRISAQRKLLMLKNEKLAKLQSKSASLIQAYWRRYSTRKQFLKLKYYSVILQSRIRMKIALTSYKRYRWATVTIQRRWRACLRRKQDQQRFKLLKSSCLVIQFMFRRWKRRKLQSQTKAAVTLQRAFREWHLRKQARERSAVVIQSWYRRHREVQKYIHIRSCVVVIQRRFRCFQAQKSYKRRKDAVLTLQMHFRAYQKGKLARSDYLQKRAAALRLQAAFRRMKARHLHRQIQAACVLQSYWRMRQERCRFLNLKKIVIRLQAHVRKHQQLQKYKKIKKAAIIIQTHFRASVSARKALASYQKIRSSVIVLQSAYRGMRARKMFSHTLASVIKIQSYYRAYVSRKTFRNFRKAAIKLQSVVRMKQARKRYLRLRGAALFIQQWSRSQKMAVQKRREYTQMRVSCIKLQAYFRGFLVRKQMRLQNRAAISLQSYFRMRRMRQRYLKMCKAAAVIQNFYCAYKAQVRQREKFLQIRGATICLQAAFRGHKVRQIIKRQSTAALTIQRVFRGYCQRRKFQTVLQSAVKIQRWYRAHRIACATRTQFLKTRVAVVSLQSAYRGWRVRQQLRREHEAAVKIQSTFRMVLAQKQFKLQRTAAIVLQQRVRAWAAGKRQRSEYAELRRAVLVLQAAWKGKTLRRQIERRHRCAALVQSYYRMHVQRRRWKALKAAALQFQVCYRAYKVGREQRRLYLETRAAVIILQSAYRGMKVRREIKEYSKAAATLQSKFRAYRSRKKYTSYRASAVVIQRWYRSSKLTAQHHQQYLTLKKTAIKVQALYRGVRVRRHIQHMHVAATLIKATFKMHQSRVRYQRMRAAAVVIQERYRAYRLGKMQREKFLTTLQAVRTLQAAVRGARARQTVRKMRVAATLIQSHFRRYRQQTYFCRLRRVAKMMQQRFRAVRERNIQFQSYRRLRRSVIVIQAAFRGQKARRHLKAMHFAATLIQRRYRTLLLRRKFLSLRKTVIWIQRQYRANRHSKYQQQSLWEKAVIKIQSSYRGWVVRKRLQKMHRAATVIQAAFRMHRACVRYQCLRQAAAVIQKQYHAHRAAKLQRQLFVRQRHAAVILQAAFRGMKTRSQLKTMHSSAVLIQSKFRALVVRRRFMALRSAAIFVQRKYRATICTRRKLHQFLHLRKAAITIQSSYRRLVVKKKLREMHRAAVVIQATFRMHRTYVRFHTWKRASIIIQQHYRTYRALKLQREKLTRPVGQWDSAGVIQVAHRGMKESQLLKEKHSAAVIIQSTYRMHRKQRFYQQLRWAAKVVQEKYRANKKRQQALLLNANKEETTLIQMHFLDLDTAKQTQQQHEAALVIQKHFRAFKARRQMESERGYQVSNVSLKYLPTTLESLRQMHAVWRKHKARKHLSKVEAACRIQAWYRCWTTRRRYTALLRAAKIIQGYFCAKLERMRFLKMRASAILIQRKWRATLSARVAREKLILKVSEEKARIRLRHFTAAAYCHMCALRIQRAYRSHVALRNAKAKAQVNSVISIQRLTEQHHQIIKPNREVQECQHQQNKAASVLQRAVRHFLLRRRQEKINTSATRIQALWRGYSCRKKNDRTEIKAIRRSLRAVSKNVEEENKLYRRTERALHYLLTYKHLSAILEALKHLEVVTRLSPLCCESMAESGAASTIFDVIRGCNRSVPCMEVVGYAVQVLLNVAKYEKTTSAVYEVKNCVDTLLQLLQVYQQKPGDRVAEKSASIFTRTCCLLAVLCKTEHCASDVQSRAKVIDRICHLYKCTVPKHKVNTEGLFDKQKKNSCIAFPFIPERSVKTRIVSRLNSQRVLRRDNMEEITDSLQAIQLVMDTLGIPY</sequence>
<evidence type="ECO:0000256" key="6">
    <source>
        <dbReference type="ARBA" id="ARBA00022737"/>
    </source>
</evidence>
<dbReference type="GO" id="GO:0007051">
    <property type="term" value="P:spindle organization"/>
    <property type="evidence" value="ECO:0007669"/>
    <property type="project" value="UniProtKB-ARBA"/>
</dbReference>
<feature type="region of interest" description="Disordered" evidence="12">
    <location>
        <begin position="220"/>
        <end position="245"/>
    </location>
</feature>
<feature type="compositionally biased region" description="Polar residues" evidence="12">
    <location>
        <begin position="220"/>
        <end position="239"/>
    </location>
</feature>
<dbReference type="InterPro" id="IPR051185">
    <property type="entry name" value="ASPM"/>
</dbReference>
<dbReference type="InterPro" id="IPR001715">
    <property type="entry name" value="CH_dom"/>
</dbReference>
<dbReference type="SUPFAM" id="SSF52540">
    <property type="entry name" value="P-loop containing nucleoside triphosphate hydrolases"/>
    <property type="match status" value="13"/>
</dbReference>
<dbReference type="GO" id="GO:0005874">
    <property type="term" value="C:microtubule"/>
    <property type="evidence" value="ECO:0007669"/>
    <property type="project" value="UniProtKB-ARBA"/>
</dbReference>
<keyword evidence="9" id="KW-0175">Coiled coil</keyword>
<dbReference type="FunFam" id="1.10.418.10:FF:000051">
    <property type="entry name" value="Abnormal spindle-like microcephaly-associated protein homolog"/>
    <property type="match status" value="1"/>
</dbReference>
<evidence type="ECO:0000256" key="1">
    <source>
        <dbReference type="ARBA" id="ARBA00004123"/>
    </source>
</evidence>
<keyword evidence="6" id="KW-0677">Repeat</keyword>
<evidence type="ECO:0000313" key="14">
    <source>
        <dbReference type="EMBL" id="KAK7810794.1"/>
    </source>
</evidence>
<comment type="subcellular location">
    <subcellularLocation>
        <location evidence="2">Cytoplasm</location>
    </subcellularLocation>
    <subcellularLocation>
        <location evidence="1">Nucleus</location>
    </subcellularLocation>
</comment>
<keyword evidence="5" id="KW-0132">Cell division</keyword>
<dbReference type="InterPro" id="IPR013783">
    <property type="entry name" value="Ig-like_fold"/>
</dbReference>
<evidence type="ECO:0000256" key="8">
    <source>
        <dbReference type="ARBA" id="ARBA00022860"/>
    </source>
</evidence>
<dbReference type="Gene3D" id="2.60.40.10">
    <property type="entry name" value="Immunoglobulins"/>
    <property type="match status" value="1"/>
</dbReference>
<feature type="domain" description="Calponin-homology (CH)" evidence="13">
    <location>
        <begin position="919"/>
        <end position="1055"/>
    </location>
</feature>
<evidence type="ECO:0000256" key="9">
    <source>
        <dbReference type="ARBA" id="ARBA00023054"/>
    </source>
</evidence>
<keyword evidence="4" id="KW-0597">Phosphoprotein</keyword>
<dbReference type="Pfam" id="PF00307">
    <property type="entry name" value="CH"/>
    <property type="match status" value="1"/>
</dbReference>
<dbReference type="GO" id="GO:0005737">
    <property type="term" value="C:cytoplasm"/>
    <property type="evidence" value="ECO:0007669"/>
    <property type="project" value="UniProtKB-SubCell"/>
</dbReference>
<dbReference type="CDD" id="cd23767">
    <property type="entry name" value="IQCD"/>
    <property type="match status" value="1"/>
</dbReference>
<evidence type="ECO:0000313" key="15">
    <source>
        <dbReference type="Proteomes" id="UP001488838"/>
    </source>
</evidence>
<feature type="compositionally biased region" description="Polar residues" evidence="12">
    <location>
        <begin position="290"/>
        <end position="303"/>
    </location>
</feature>
<evidence type="ECO:0000259" key="13">
    <source>
        <dbReference type="PROSITE" id="PS50021"/>
    </source>
</evidence>
<protein>
    <recommendedName>
        <fullName evidence="13">Calponin-homology (CH) domain-containing protein</fullName>
    </recommendedName>
</protein>
<evidence type="ECO:0000256" key="3">
    <source>
        <dbReference type="ARBA" id="ARBA00022490"/>
    </source>
</evidence>
<name>A0AAW0I9F0_MYOGA</name>
<keyword evidence="8" id="KW-0112">Calmodulin-binding</keyword>
<dbReference type="PANTHER" id="PTHR22706:SF1">
    <property type="entry name" value="ASSEMBLY FACTOR FOR SPINDLE MICROTUBULES"/>
    <property type="match status" value="1"/>
</dbReference>
<dbReference type="PROSITE" id="PS50021">
    <property type="entry name" value="CH"/>
    <property type="match status" value="2"/>
</dbReference>
<dbReference type="CDD" id="cd21224">
    <property type="entry name" value="CH_ASPM_rpt2"/>
    <property type="match status" value="1"/>
</dbReference>
<dbReference type="FunFam" id="1.20.5.190:FF:000008">
    <property type="entry name" value="Abnormal spindle-like microcephaly-associated protein homolog"/>
    <property type="match status" value="5"/>
</dbReference>
<dbReference type="FunFam" id="1.20.5.190:FF:000009">
    <property type="entry name" value="Abnormal spindle-like microcephaly-associated protein homolog"/>
    <property type="match status" value="2"/>
</dbReference>
<dbReference type="FunFam" id="2.60.40.10:FF:001429">
    <property type="entry name" value="Abnormal spindle-like microcephaly-associated protein homolog"/>
    <property type="match status" value="1"/>
</dbReference>
<feature type="region of interest" description="Disordered" evidence="12">
    <location>
        <begin position="290"/>
        <end position="319"/>
    </location>
</feature>
<dbReference type="SUPFAM" id="SSF47576">
    <property type="entry name" value="Calponin-homology domain, CH-domain"/>
    <property type="match status" value="1"/>
</dbReference>
<dbReference type="GO" id="GO:0051301">
    <property type="term" value="P:cell division"/>
    <property type="evidence" value="ECO:0007669"/>
    <property type="project" value="UniProtKB-KW"/>
</dbReference>
<keyword evidence="11" id="KW-0131">Cell cycle</keyword>
<dbReference type="Gene3D" id="1.20.5.190">
    <property type="match status" value="22"/>
</dbReference>
<keyword evidence="7" id="KW-0498">Mitosis</keyword>
<dbReference type="Pfam" id="PF00612">
    <property type="entry name" value="IQ"/>
    <property type="match status" value="27"/>
</dbReference>
<dbReference type="GO" id="GO:0051295">
    <property type="term" value="P:establishment of meiotic spindle localization"/>
    <property type="evidence" value="ECO:0007669"/>
    <property type="project" value="TreeGrafter"/>
</dbReference>
<evidence type="ECO:0000256" key="7">
    <source>
        <dbReference type="ARBA" id="ARBA00022776"/>
    </source>
</evidence>
<dbReference type="InterPro" id="IPR031549">
    <property type="entry name" value="ASH"/>
</dbReference>
<dbReference type="GO" id="GO:0005516">
    <property type="term" value="F:calmodulin binding"/>
    <property type="evidence" value="ECO:0007669"/>
    <property type="project" value="UniProtKB-KW"/>
</dbReference>
<gene>
    <name evidence="14" type="ORF">U0070_009499</name>
</gene>
<feature type="region of interest" description="Disordered" evidence="12">
    <location>
        <begin position="560"/>
        <end position="589"/>
    </location>
</feature>
<proteinExistence type="predicted"/>
<dbReference type="InterPro" id="IPR016024">
    <property type="entry name" value="ARM-type_fold"/>
</dbReference>
<dbReference type="GO" id="GO:0000278">
    <property type="term" value="P:mitotic cell cycle"/>
    <property type="evidence" value="ECO:0007669"/>
    <property type="project" value="TreeGrafter"/>
</dbReference>
<dbReference type="Proteomes" id="UP001488838">
    <property type="component" value="Unassembled WGS sequence"/>
</dbReference>
<dbReference type="InterPro" id="IPR000048">
    <property type="entry name" value="IQ_motif_EF-hand-BS"/>
</dbReference>
<dbReference type="Gene3D" id="1.10.418.10">
    <property type="entry name" value="Calponin-like domain"/>
    <property type="match status" value="2"/>
</dbReference>
<feature type="non-terminal residue" evidence="14">
    <location>
        <position position="1"/>
    </location>
</feature>
<dbReference type="EMBL" id="JBBHLL010000187">
    <property type="protein sequence ID" value="KAK7810794.1"/>
    <property type="molecule type" value="Genomic_DNA"/>
</dbReference>
<dbReference type="PANTHER" id="PTHR22706">
    <property type="entry name" value="ASSEMBLY FACTOR FOR SPINDLE MICROTUBULES"/>
    <property type="match status" value="1"/>
</dbReference>
<dbReference type="SMART" id="SM00015">
    <property type="entry name" value="IQ"/>
    <property type="match status" value="52"/>
</dbReference>
<keyword evidence="15" id="KW-1185">Reference proteome</keyword>
<dbReference type="PROSITE" id="PS50096">
    <property type="entry name" value="IQ"/>
    <property type="match status" value="35"/>
</dbReference>
<evidence type="ECO:0000256" key="5">
    <source>
        <dbReference type="ARBA" id="ARBA00022618"/>
    </source>
</evidence>
<feature type="domain" description="Calponin-homology (CH)" evidence="13">
    <location>
        <begin position="1109"/>
        <end position="1232"/>
    </location>
</feature>
<evidence type="ECO:0000256" key="12">
    <source>
        <dbReference type="SAM" id="MobiDB-lite"/>
    </source>
</evidence>
<evidence type="ECO:0000256" key="10">
    <source>
        <dbReference type="ARBA" id="ARBA00023242"/>
    </source>
</evidence>
<organism evidence="14 15">
    <name type="scientific">Myodes glareolus</name>
    <name type="common">Bank vole</name>
    <name type="synonym">Clethrionomys glareolus</name>
    <dbReference type="NCBI Taxonomy" id="447135"/>
    <lineage>
        <taxon>Eukaryota</taxon>
        <taxon>Metazoa</taxon>
        <taxon>Chordata</taxon>
        <taxon>Craniata</taxon>
        <taxon>Vertebrata</taxon>
        <taxon>Euteleostomi</taxon>
        <taxon>Mammalia</taxon>
        <taxon>Eutheria</taxon>
        <taxon>Euarchontoglires</taxon>
        <taxon>Glires</taxon>
        <taxon>Rodentia</taxon>
        <taxon>Myomorpha</taxon>
        <taxon>Muroidea</taxon>
        <taxon>Cricetidae</taxon>
        <taxon>Arvicolinae</taxon>
        <taxon>Myodes</taxon>
    </lineage>
</organism>
<dbReference type="GO" id="GO:0097431">
    <property type="term" value="C:mitotic spindle pole"/>
    <property type="evidence" value="ECO:0007669"/>
    <property type="project" value="UniProtKB-ARBA"/>
</dbReference>
<dbReference type="GO" id="GO:0005634">
    <property type="term" value="C:nucleus"/>
    <property type="evidence" value="ECO:0007669"/>
    <property type="project" value="UniProtKB-SubCell"/>
</dbReference>
<dbReference type="FunFam" id="1.20.5.190:FF:000016">
    <property type="entry name" value="Abnormal spindle-like microcephaly-associated protein homolog"/>
    <property type="match status" value="1"/>
</dbReference>
<dbReference type="FunFam" id="1.20.5.190:FF:000010">
    <property type="entry name" value="Abnormal spindle-like microcephaly-associated protein homolog"/>
    <property type="match status" value="1"/>
</dbReference>
<dbReference type="InterPro" id="IPR036872">
    <property type="entry name" value="CH_dom_sf"/>
</dbReference>
<feature type="compositionally biased region" description="Polar residues" evidence="12">
    <location>
        <begin position="560"/>
        <end position="571"/>
    </location>
</feature>
<accession>A0AAW0I9F0</accession>
<dbReference type="InterPro" id="IPR027417">
    <property type="entry name" value="P-loop_NTPase"/>
</dbReference>
<evidence type="ECO:0000256" key="11">
    <source>
        <dbReference type="ARBA" id="ARBA00023306"/>
    </source>
</evidence>
<dbReference type="CDD" id="cd21223">
    <property type="entry name" value="CH_ASPM_rpt1"/>
    <property type="match status" value="1"/>
</dbReference>
<dbReference type="SUPFAM" id="SSF48371">
    <property type="entry name" value="ARM repeat"/>
    <property type="match status" value="1"/>
</dbReference>
<comment type="caution">
    <text evidence="14">The sequence shown here is derived from an EMBL/GenBank/DDBJ whole genome shotgun (WGS) entry which is preliminary data.</text>
</comment>
<evidence type="ECO:0000256" key="2">
    <source>
        <dbReference type="ARBA" id="ARBA00004496"/>
    </source>
</evidence>
<dbReference type="Pfam" id="PF15780">
    <property type="entry name" value="ASH"/>
    <property type="match status" value="1"/>
</dbReference>
<reference evidence="14 15" key="1">
    <citation type="journal article" date="2023" name="bioRxiv">
        <title>Conserved and derived expression patterns and positive selection on dental genes reveal complex evolutionary context of ever-growing rodent molars.</title>
        <authorList>
            <person name="Calamari Z.T."/>
            <person name="Song A."/>
            <person name="Cohen E."/>
            <person name="Akter M."/>
            <person name="Roy R.D."/>
            <person name="Hallikas O."/>
            <person name="Christensen M.M."/>
            <person name="Li P."/>
            <person name="Marangoni P."/>
            <person name="Jernvall J."/>
            <person name="Klein O.D."/>
        </authorList>
    </citation>
    <scope>NUCLEOTIDE SEQUENCE [LARGE SCALE GENOMIC DNA]</scope>
    <source>
        <strain evidence="14">V071</strain>
    </source>
</reference>
<evidence type="ECO:0000256" key="4">
    <source>
        <dbReference type="ARBA" id="ARBA00022553"/>
    </source>
</evidence>
<keyword evidence="10" id="KW-0539">Nucleus</keyword>
<keyword evidence="3" id="KW-0963">Cytoplasm</keyword>